<dbReference type="STRING" id="1544798.LH29_06865"/>
<gene>
    <name evidence="10" type="ORF">LH29_06865</name>
</gene>
<dbReference type="InterPro" id="IPR023997">
    <property type="entry name" value="TonB-dep_OMP_SusC/RagA_CS"/>
</dbReference>
<keyword evidence="8" id="KW-0732">Signal</keyword>
<dbReference type="InterPro" id="IPR039426">
    <property type="entry name" value="TonB-dep_rcpt-like"/>
</dbReference>
<dbReference type="Pfam" id="PF07715">
    <property type="entry name" value="Plug"/>
    <property type="match status" value="1"/>
</dbReference>
<reference evidence="10 11" key="1">
    <citation type="submission" date="2014-09" db="EMBL/GenBank/DDBJ databases">
        <title>Draft Genome Sequence of Draconibacterium sp. JN14CK-3.</title>
        <authorList>
            <person name="Dong C."/>
            <person name="Lai Q."/>
            <person name="Shao Z."/>
        </authorList>
    </citation>
    <scope>NUCLEOTIDE SEQUENCE [LARGE SCALE GENOMIC DNA]</scope>
    <source>
        <strain evidence="10 11">JN14CK-3</strain>
    </source>
</reference>
<keyword evidence="3 7" id="KW-1134">Transmembrane beta strand</keyword>
<evidence type="ECO:0000256" key="8">
    <source>
        <dbReference type="SAM" id="SignalP"/>
    </source>
</evidence>
<dbReference type="FunFam" id="2.60.40.1120:FF:000003">
    <property type="entry name" value="Outer membrane protein Omp121"/>
    <property type="match status" value="1"/>
</dbReference>
<dbReference type="SUPFAM" id="SSF56935">
    <property type="entry name" value="Porins"/>
    <property type="match status" value="1"/>
</dbReference>
<evidence type="ECO:0000256" key="4">
    <source>
        <dbReference type="ARBA" id="ARBA00022692"/>
    </source>
</evidence>
<keyword evidence="11" id="KW-1185">Reference proteome</keyword>
<evidence type="ECO:0000256" key="1">
    <source>
        <dbReference type="ARBA" id="ARBA00004571"/>
    </source>
</evidence>
<organism evidence="10 11">
    <name type="scientific">Draconibacterium sediminis</name>
    <dbReference type="NCBI Taxonomy" id="1544798"/>
    <lineage>
        <taxon>Bacteria</taxon>
        <taxon>Pseudomonadati</taxon>
        <taxon>Bacteroidota</taxon>
        <taxon>Bacteroidia</taxon>
        <taxon>Marinilabiliales</taxon>
        <taxon>Prolixibacteraceae</taxon>
        <taxon>Draconibacterium</taxon>
    </lineage>
</organism>
<keyword evidence="6 7" id="KW-0998">Cell outer membrane</keyword>
<name>A0A0D8JEA8_9BACT</name>
<evidence type="ECO:0000313" key="10">
    <source>
        <dbReference type="EMBL" id="KJF45119.1"/>
    </source>
</evidence>
<dbReference type="Proteomes" id="UP000032544">
    <property type="component" value="Unassembled WGS sequence"/>
</dbReference>
<dbReference type="EMBL" id="JRHC01000001">
    <property type="protein sequence ID" value="KJF45119.1"/>
    <property type="molecule type" value="Genomic_DNA"/>
</dbReference>
<dbReference type="InterPro" id="IPR023996">
    <property type="entry name" value="TonB-dep_OMP_SusC/RagA"/>
</dbReference>
<accession>A0A0D8JEA8</accession>
<dbReference type="InterPro" id="IPR037066">
    <property type="entry name" value="Plug_dom_sf"/>
</dbReference>
<evidence type="ECO:0000256" key="5">
    <source>
        <dbReference type="ARBA" id="ARBA00023136"/>
    </source>
</evidence>
<evidence type="ECO:0000256" key="2">
    <source>
        <dbReference type="ARBA" id="ARBA00022448"/>
    </source>
</evidence>
<dbReference type="NCBIfam" id="TIGR04057">
    <property type="entry name" value="SusC_RagA_signa"/>
    <property type="match status" value="1"/>
</dbReference>
<feature type="domain" description="TonB-dependent receptor plug" evidence="9">
    <location>
        <begin position="149"/>
        <end position="256"/>
    </location>
</feature>
<dbReference type="Pfam" id="PF13715">
    <property type="entry name" value="CarbopepD_reg_2"/>
    <property type="match status" value="1"/>
</dbReference>
<comment type="caution">
    <text evidence="10">The sequence shown here is derived from an EMBL/GenBank/DDBJ whole genome shotgun (WGS) entry which is preliminary data.</text>
</comment>
<dbReference type="NCBIfam" id="TIGR04056">
    <property type="entry name" value="OMP_RagA_SusC"/>
    <property type="match status" value="1"/>
</dbReference>
<dbReference type="AlphaFoldDB" id="A0A0D8JEA8"/>
<keyword evidence="2 7" id="KW-0813">Transport</keyword>
<dbReference type="InterPro" id="IPR008969">
    <property type="entry name" value="CarboxyPept-like_regulatory"/>
</dbReference>
<dbReference type="PATRIC" id="fig|1544798.3.peg.1377"/>
<dbReference type="SUPFAM" id="SSF49464">
    <property type="entry name" value="Carboxypeptidase regulatory domain-like"/>
    <property type="match status" value="1"/>
</dbReference>
<dbReference type="PROSITE" id="PS52016">
    <property type="entry name" value="TONB_DEPENDENT_REC_3"/>
    <property type="match status" value="1"/>
</dbReference>
<dbReference type="InterPro" id="IPR036942">
    <property type="entry name" value="Beta-barrel_TonB_sf"/>
</dbReference>
<sequence>MKKNATCFFLYFNRKKKFLLSLKLMLIILLTSFTTVSASNYSITDNSEKKQASSVQQNVVSGKVVDDSGAPLPGVTVVVKGTNNGVITDTDGNFSLSDVSPDNVLVFSFIGMQSQEVIVGNQSVINVTMKVDVIGIEEVVTIGYGVQKKTTVTGAISTVKGEELAEIPVPNISQAMAGKLAGVSMRSSNGAQPGMDTPDLHIRGVVSTGNNSPLVVVDGVKRNNIMQIDPATIESITVLKDAAAVAPYGIGGANGVILITTKKGKAGKPVVRLSTSYGFQNPTYVPDMLDATDYMSLQNEGYYNLTPNGTTPPNAPDLIANYASLHKEDPYRYPDSKFIDVWNDNVPVQNHNIELSGGTNNINYHAGLGYYDQKGLFDPVGYKRYNYNLSLEMKATNTTKVGMSLYGSVEETNDLDPGENATGHLFRAFYKFVPIQQLIYPDGEHWGESSASTPVGALRSEGYEQWDKNTLLASVYLEQELPFIQGLSFKGVFSYDPTSQKQKQWHIPFVYHVIDLDANPYTFTEVVSTQEGNSPTYTYLRQQSNDWKNYTGQAYLNYARTFGDHSVTGLVVAEARKNTYETFWARRNNYALEIDELNFGSSDKLDYDNGGSSSEGSEIGFVYRLGYSYQDKYMLEAAGRYDGHYAFGPGKQWGYFPSFSAAWRVSEESFMADMTSVNNLKFRASWGQSGNLPYIDGNLADFQFMPGYTLRGNAYLFGSSGLVQGSRVDKEANPDITWEVSSKLDVGFDLNMWDGLLNVEFDYFHEKRTDMLLAPQVTLPVEYGLSIAQENAGEMKNNGFEITASTRKTFSNGLELGISGNFSYAKNKMIEVFETDAQRNNPNRTLTGRPFGTPFGYHALGLFTTDEDTNGDGIINGSDGYNITQFGDLHPGDIKYADLSGPDGVPDGLIDSNDEIAIGDPVYPLMTYGITPEINWKGVDVSMFFQGTAMSSINIRQFMTVPFENNGSNTAYEYFDNRWTVDNQGARYPRATPSPYGNNTKDSDWWTVSSNYLRLKTMIVGYNIPESIVDKIGLDGIRIYYTGQNLLTISNIKHIDPEMGYNQRENSYPVMRSHTFGLDITF</sequence>
<evidence type="ECO:0000259" key="9">
    <source>
        <dbReference type="Pfam" id="PF07715"/>
    </source>
</evidence>
<evidence type="ECO:0000256" key="6">
    <source>
        <dbReference type="ARBA" id="ARBA00023237"/>
    </source>
</evidence>
<keyword evidence="5 7" id="KW-0472">Membrane</keyword>
<protein>
    <submittedName>
        <fullName evidence="10">TonB-dependent receptor</fullName>
    </submittedName>
</protein>
<keyword evidence="4 7" id="KW-0812">Transmembrane</keyword>
<feature type="signal peptide" evidence="8">
    <location>
        <begin position="1"/>
        <end position="38"/>
    </location>
</feature>
<dbReference type="Gene3D" id="2.170.130.10">
    <property type="entry name" value="TonB-dependent receptor, plug domain"/>
    <property type="match status" value="1"/>
</dbReference>
<proteinExistence type="inferred from homology"/>
<feature type="chain" id="PRO_5002331305" evidence="8">
    <location>
        <begin position="39"/>
        <end position="1082"/>
    </location>
</feature>
<dbReference type="InterPro" id="IPR012910">
    <property type="entry name" value="Plug_dom"/>
</dbReference>
<dbReference type="Gene3D" id="2.60.40.1120">
    <property type="entry name" value="Carboxypeptidase-like, regulatory domain"/>
    <property type="match status" value="1"/>
</dbReference>
<keyword evidence="10" id="KW-0675">Receptor</keyword>
<evidence type="ECO:0000313" key="11">
    <source>
        <dbReference type="Proteomes" id="UP000032544"/>
    </source>
</evidence>
<dbReference type="OrthoDB" id="9768177at2"/>
<comment type="similarity">
    <text evidence="7">Belongs to the TonB-dependent receptor family.</text>
</comment>
<evidence type="ECO:0000256" key="3">
    <source>
        <dbReference type="ARBA" id="ARBA00022452"/>
    </source>
</evidence>
<evidence type="ECO:0000256" key="7">
    <source>
        <dbReference type="PROSITE-ProRule" id="PRU01360"/>
    </source>
</evidence>
<dbReference type="GO" id="GO:0009279">
    <property type="term" value="C:cell outer membrane"/>
    <property type="evidence" value="ECO:0007669"/>
    <property type="project" value="UniProtKB-SubCell"/>
</dbReference>
<comment type="subcellular location">
    <subcellularLocation>
        <location evidence="1 7">Cell outer membrane</location>
        <topology evidence="1 7">Multi-pass membrane protein</topology>
    </subcellularLocation>
</comment>
<dbReference type="Gene3D" id="2.40.170.20">
    <property type="entry name" value="TonB-dependent receptor, beta-barrel domain"/>
    <property type="match status" value="1"/>
</dbReference>